<dbReference type="AlphaFoldDB" id="A0A947CUQ2"/>
<sequence length="695" mass="73369">MEDFINRMLGIYEGMGKDGQNALAVVRTNLNQITDDEWTSILTVNGKNVKAKIDDKIGQGKAQQIIGDIVGIIYGTKDSLRDNVNRFRSTYAGDFHAIFGNDLTVDKLFGFLNAFEDELQKSIIDTILFGDSDLNAAIRKAAREAAEGTGLSGALYKALGLTVDDLLAIKDKVNARIDPDQKGREALIYGLAQYKNITIKGPDTLAVGESAAYQITTVYRGQDFSTSGGVEWRTSDPTIAEFDLQQKGLLKAKAAGEVAVQAWVLGNYRIAEKTIKITAAGTGGGGSGGGGGGVGGGGGGGGGGGAGESGIGKKEETKSFPGFGEGKVTTNADGTVNTEVKAASENVAKALEQAKDKDTVRFDLTAVSLKAGDSVKVTLSKADAEKIRSAQKGVALAFAGLELTIPTGALAAFADNEGNVVLVVRAESVKADTVRIAIVPTIEVASLAYTIEGAGKVVEPFEVALKLSDGMYDVRRVGAYMKQSDGRWKYIGGRADATKKTLTVKVAAFGTVAAMAYNKTFADIQNHWAKNVIEVLAAHHIVKGRSTDVFAPNDSVTRAEFAALVLNAKGIAPRKASHPFVDVADNAWYRDVVATAYAENLMVGDGAVFRPNDRITREEMVVVLVKALGLLDEAKGKAPTFADAGRVSPWAREAVGLAQERGLVAGVGQNLFAPKQDAKRGEAAQIIYNLFFGGR</sequence>
<dbReference type="EMBL" id="JAHHQF010000005">
    <property type="protein sequence ID" value="MBT9281090.1"/>
    <property type="molecule type" value="Genomic_DNA"/>
</dbReference>
<comment type="caution">
    <text evidence="3">The sequence shown here is derived from an EMBL/GenBank/DDBJ whole genome shotgun (WGS) entry which is preliminary data.</text>
</comment>
<dbReference type="Proteomes" id="UP000748108">
    <property type="component" value="Unassembled WGS sequence"/>
</dbReference>
<dbReference type="Gene3D" id="2.60.40.1080">
    <property type="match status" value="1"/>
</dbReference>
<feature type="domain" description="SLH" evidence="2">
    <location>
        <begin position="516"/>
        <end position="575"/>
    </location>
</feature>
<dbReference type="PROSITE" id="PS51272">
    <property type="entry name" value="SLH"/>
    <property type="match status" value="3"/>
</dbReference>
<evidence type="ECO:0000256" key="1">
    <source>
        <dbReference type="SAM" id="MobiDB-lite"/>
    </source>
</evidence>
<accession>A0A947CUQ2</accession>
<organism evidence="3 4">
    <name type="scientific">Hydrogenibacillus schlegelii</name>
    <name type="common">Bacillus schlegelii</name>
    <dbReference type="NCBI Taxonomy" id="1484"/>
    <lineage>
        <taxon>Bacteria</taxon>
        <taxon>Bacillati</taxon>
        <taxon>Bacillota</taxon>
        <taxon>Bacilli</taxon>
        <taxon>Bacillales</taxon>
        <taxon>Bacillales Family X. Incertae Sedis</taxon>
        <taxon>Hydrogenibacillus</taxon>
    </lineage>
</organism>
<feature type="compositionally biased region" description="Gly residues" evidence="1">
    <location>
        <begin position="291"/>
        <end position="310"/>
    </location>
</feature>
<feature type="domain" description="SLH" evidence="2">
    <location>
        <begin position="576"/>
        <end position="638"/>
    </location>
</feature>
<dbReference type="InterPro" id="IPR003343">
    <property type="entry name" value="Big_2"/>
</dbReference>
<reference evidence="3" key="1">
    <citation type="journal article" date="2021" name="Microbiology">
        <title>Metagenomic Analysis of the Microbial Community in the Underground Coal Fire Area (Kemerovo Region, Russia) Revealed Predominance of Thermophilic Members of the Phyla Deinococcus-thermus, Aquificae, and Firmicutes.</title>
        <authorList>
            <person name="Kadnikov V."/>
            <person name="Mardanov A.V."/>
            <person name="Beletsky A.V."/>
            <person name="Karnachuk O.V."/>
            <person name="Ravin N.V."/>
        </authorList>
    </citation>
    <scope>NUCLEOTIDE SEQUENCE</scope>
    <source>
        <strain evidence="3">RBS10-49</strain>
    </source>
</reference>
<evidence type="ECO:0000259" key="2">
    <source>
        <dbReference type="PROSITE" id="PS51272"/>
    </source>
</evidence>
<proteinExistence type="predicted"/>
<dbReference type="Pfam" id="PF00395">
    <property type="entry name" value="SLH"/>
    <property type="match status" value="3"/>
</dbReference>
<protein>
    <submittedName>
        <fullName evidence="3">S-layer homology domain-containing protein</fullName>
    </submittedName>
</protein>
<feature type="region of interest" description="Disordered" evidence="1">
    <location>
        <begin position="291"/>
        <end position="331"/>
    </location>
</feature>
<dbReference type="InterPro" id="IPR001119">
    <property type="entry name" value="SLH_dom"/>
</dbReference>
<name>A0A947CUQ2_HYDSH</name>
<dbReference type="Pfam" id="PF02368">
    <property type="entry name" value="Big_2"/>
    <property type="match status" value="1"/>
</dbReference>
<feature type="domain" description="SLH" evidence="2">
    <location>
        <begin position="639"/>
        <end position="695"/>
    </location>
</feature>
<evidence type="ECO:0000313" key="4">
    <source>
        <dbReference type="Proteomes" id="UP000748108"/>
    </source>
</evidence>
<gene>
    <name evidence="3" type="ORF">KM312_00195</name>
</gene>
<evidence type="ECO:0000313" key="3">
    <source>
        <dbReference type="EMBL" id="MBT9281090.1"/>
    </source>
</evidence>